<dbReference type="GO" id="GO:0004497">
    <property type="term" value="F:monooxygenase activity"/>
    <property type="evidence" value="ECO:0007669"/>
    <property type="project" value="UniProtKB-KW"/>
</dbReference>
<protein>
    <submittedName>
        <fullName evidence="1">Quinol monooxygenase YgiN</fullName>
    </submittedName>
</protein>
<keyword evidence="1" id="KW-0503">Monooxygenase</keyword>
<organism evidence="1 2">
    <name type="scientific">Rossellomorea pakistanensis</name>
    <dbReference type="NCBI Taxonomy" id="992288"/>
    <lineage>
        <taxon>Bacteria</taxon>
        <taxon>Bacillati</taxon>
        <taxon>Bacillota</taxon>
        <taxon>Bacilli</taxon>
        <taxon>Bacillales</taxon>
        <taxon>Bacillaceae</taxon>
        <taxon>Rossellomorea</taxon>
    </lineage>
</organism>
<accession>A0ABS2NBB0</accession>
<dbReference type="RefSeq" id="WP_205170451.1">
    <property type="nucleotide sequence ID" value="NZ_JAFBDZ010000002.1"/>
</dbReference>
<evidence type="ECO:0000313" key="2">
    <source>
        <dbReference type="Proteomes" id="UP001646157"/>
    </source>
</evidence>
<comment type="caution">
    <text evidence="1">The sequence shown here is derived from an EMBL/GenBank/DDBJ whole genome shotgun (WGS) entry which is preliminary data.</text>
</comment>
<name>A0ABS2NBB0_9BACI</name>
<proteinExistence type="predicted"/>
<evidence type="ECO:0000313" key="1">
    <source>
        <dbReference type="EMBL" id="MBM7585140.1"/>
    </source>
</evidence>
<gene>
    <name evidence="1" type="ORF">JOC86_001682</name>
</gene>
<sequence>MNQSLLTIALYKPYAEKEKELNDILKNHVSTLQEEELITSLEPIRILSKNGTVMEIFEWRSEEAKDLAHQSNQVMTIWENMMEVAEMKSLSSLPEASTLFPNFKPYTL</sequence>
<dbReference type="EMBL" id="JAFBDZ010000002">
    <property type="protein sequence ID" value="MBM7585140.1"/>
    <property type="molecule type" value="Genomic_DNA"/>
</dbReference>
<dbReference type="Proteomes" id="UP001646157">
    <property type="component" value="Unassembled WGS sequence"/>
</dbReference>
<keyword evidence="2" id="KW-1185">Reference proteome</keyword>
<reference evidence="1 2" key="1">
    <citation type="submission" date="2021-01" db="EMBL/GenBank/DDBJ databases">
        <title>Genomic Encyclopedia of Type Strains, Phase IV (KMG-IV): sequencing the most valuable type-strain genomes for metagenomic binning, comparative biology and taxonomic classification.</title>
        <authorList>
            <person name="Goeker M."/>
        </authorList>
    </citation>
    <scope>NUCLEOTIDE SEQUENCE [LARGE SCALE GENOMIC DNA]</scope>
    <source>
        <strain evidence="1 2">DSM 24834</strain>
    </source>
</reference>
<keyword evidence="1" id="KW-0560">Oxidoreductase</keyword>